<sequence length="676" mass="77096">MAPHLCPICHNTFSRKEHLRRHLGTHSAIRRFVCETCSKGFNRRDALRRHIYTCVQYNKNEDKFSEQIVRTTPSQVSTLAERDELETCVNEHGNLSPTPSWDHLICQLESDSYQESIRGGASRSLGIFVRVVSTFAITGIFDPTFALPASAPPHTTNFSQAQGSQMPTWGLPGSVTMMDASDATASCVWPSSPGSANEKSLCPYYSSNLNHESARIEALRPTQFFTGTSEPWSPSHAPMLSIEYDDCLMASNEIISRLRNEISQKRIGHAIYPQEWNSQLENECLILFGPSSLMKLTEEYWSTWYIHWPVIHRATFRISLASASLIASMVLLAASYSSYANTRELARYWADAVETIVFADEYFGSTTVFSALNAACLERRLRALQAGHAMCIYQTFEGGPIAKRRVRRSRFNEVVAMARELGFQNGRHTDVQYVTKDTFNWKEFILKEELIRTLTYMIVLDSGLVIIYNTVPRVMVPELQTDLVCPETCFQAATESECLQYLLSWASHPLWKGRRMSIADAIKILSETNLDFQTQQMFTQFGELNLFVLTAALHSTIFYIRNSILPFYPTSAVLNIMRNWRRIWTLRKLMRFRENFGTPAQSTGDEITQRERWRQTGFMKDAMQFWILGQIMLDSKRTRSLEKGSRTGDNNAPSQFDQPYMSDLKQYLSKAGGIST</sequence>
<dbReference type="HOGENOM" id="CLU_012538_1_1_1"/>
<dbReference type="GO" id="GO:0008270">
    <property type="term" value="F:zinc ion binding"/>
    <property type="evidence" value="ECO:0007669"/>
    <property type="project" value="UniProtKB-KW"/>
</dbReference>
<comment type="caution">
    <text evidence="10">The sequence shown here is derived from an EMBL/GenBank/DDBJ whole genome shotgun (WGS) entry which is preliminary data.</text>
</comment>
<dbReference type="GeneID" id="25278518"/>
<feature type="compositionally biased region" description="Polar residues" evidence="8">
    <location>
        <begin position="647"/>
        <end position="657"/>
    </location>
</feature>
<evidence type="ECO:0000313" key="10">
    <source>
        <dbReference type="EMBL" id="KEF62012.1"/>
    </source>
</evidence>
<dbReference type="GO" id="GO:0005634">
    <property type="term" value="C:nucleus"/>
    <property type="evidence" value="ECO:0007669"/>
    <property type="project" value="UniProtKB-SubCell"/>
</dbReference>
<evidence type="ECO:0000259" key="9">
    <source>
        <dbReference type="PROSITE" id="PS50157"/>
    </source>
</evidence>
<evidence type="ECO:0000256" key="3">
    <source>
        <dbReference type="ARBA" id="ARBA00022737"/>
    </source>
</evidence>
<keyword evidence="4 7" id="KW-0863">Zinc-finger</keyword>
<dbReference type="InterPro" id="IPR007219">
    <property type="entry name" value="XnlR_reg_dom"/>
</dbReference>
<name>A0A072PQI3_9EURO</name>
<keyword evidence="6" id="KW-0539">Nucleus</keyword>
<keyword evidence="5" id="KW-0862">Zinc</keyword>
<evidence type="ECO:0000256" key="6">
    <source>
        <dbReference type="ARBA" id="ARBA00023242"/>
    </source>
</evidence>
<evidence type="ECO:0000256" key="1">
    <source>
        <dbReference type="ARBA" id="ARBA00004123"/>
    </source>
</evidence>
<evidence type="ECO:0000256" key="7">
    <source>
        <dbReference type="PROSITE-ProRule" id="PRU00042"/>
    </source>
</evidence>
<dbReference type="GO" id="GO:0000981">
    <property type="term" value="F:DNA-binding transcription factor activity, RNA polymerase II-specific"/>
    <property type="evidence" value="ECO:0007669"/>
    <property type="project" value="InterPro"/>
</dbReference>
<protein>
    <recommendedName>
        <fullName evidence="9">C2H2-type domain-containing protein</fullName>
    </recommendedName>
</protein>
<dbReference type="Gene3D" id="3.30.160.60">
    <property type="entry name" value="Classic Zinc Finger"/>
    <property type="match status" value="2"/>
</dbReference>
<keyword evidence="3" id="KW-0677">Repeat</keyword>
<keyword evidence="11" id="KW-1185">Reference proteome</keyword>
<dbReference type="PROSITE" id="PS50157">
    <property type="entry name" value="ZINC_FINGER_C2H2_2"/>
    <property type="match status" value="2"/>
</dbReference>
<keyword evidence="2" id="KW-0479">Metal-binding</keyword>
<dbReference type="SUPFAM" id="SSF57667">
    <property type="entry name" value="beta-beta-alpha zinc fingers"/>
    <property type="match status" value="1"/>
</dbReference>
<dbReference type="PROSITE" id="PS00028">
    <property type="entry name" value="ZINC_FINGER_C2H2_1"/>
    <property type="match status" value="1"/>
</dbReference>
<evidence type="ECO:0000256" key="4">
    <source>
        <dbReference type="ARBA" id="ARBA00022771"/>
    </source>
</evidence>
<dbReference type="Proteomes" id="UP000027920">
    <property type="component" value="Unassembled WGS sequence"/>
</dbReference>
<dbReference type="SMART" id="SM00355">
    <property type="entry name" value="ZnF_C2H2"/>
    <property type="match status" value="2"/>
</dbReference>
<feature type="domain" description="C2H2-type" evidence="9">
    <location>
        <begin position="4"/>
        <end position="31"/>
    </location>
</feature>
<organism evidence="10 11">
    <name type="scientific">Exophiala aquamarina CBS 119918</name>
    <dbReference type="NCBI Taxonomy" id="1182545"/>
    <lineage>
        <taxon>Eukaryota</taxon>
        <taxon>Fungi</taxon>
        <taxon>Dikarya</taxon>
        <taxon>Ascomycota</taxon>
        <taxon>Pezizomycotina</taxon>
        <taxon>Eurotiomycetes</taxon>
        <taxon>Chaetothyriomycetidae</taxon>
        <taxon>Chaetothyriales</taxon>
        <taxon>Herpotrichiellaceae</taxon>
        <taxon>Exophiala</taxon>
    </lineage>
</organism>
<accession>A0A072PQI3</accession>
<feature type="region of interest" description="Disordered" evidence="8">
    <location>
        <begin position="639"/>
        <end position="658"/>
    </location>
</feature>
<dbReference type="OrthoDB" id="654211at2759"/>
<reference evidence="10 11" key="1">
    <citation type="submission" date="2013-03" db="EMBL/GenBank/DDBJ databases">
        <title>The Genome Sequence of Exophiala aquamarina CBS 119918.</title>
        <authorList>
            <consortium name="The Broad Institute Genomics Platform"/>
            <person name="Cuomo C."/>
            <person name="de Hoog S."/>
            <person name="Gorbushina A."/>
            <person name="Walker B."/>
            <person name="Young S.K."/>
            <person name="Zeng Q."/>
            <person name="Gargeya S."/>
            <person name="Fitzgerald M."/>
            <person name="Haas B."/>
            <person name="Abouelleil A."/>
            <person name="Allen A.W."/>
            <person name="Alvarado L."/>
            <person name="Arachchi H.M."/>
            <person name="Berlin A.M."/>
            <person name="Chapman S.B."/>
            <person name="Gainer-Dewar J."/>
            <person name="Goldberg J."/>
            <person name="Griggs A."/>
            <person name="Gujja S."/>
            <person name="Hansen M."/>
            <person name="Howarth C."/>
            <person name="Imamovic A."/>
            <person name="Ireland A."/>
            <person name="Larimer J."/>
            <person name="McCowan C."/>
            <person name="Murphy C."/>
            <person name="Pearson M."/>
            <person name="Poon T.W."/>
            <person name="Priest M."/>
            <person name="Roberts A."/>
            <person name="Saif S."/>
            <person name="Shea T."/>
            <person name="Sisk P."/>
            <person name="Sykes S."/>
            <person name="Wortman J."/>
            <person name="Nusbaum C."/>
            <person name="Birren B."/>
        </authorList>
    </citation>
    <scope>NUCLEOTIDE SEQUENCE [LARGE SCALE GENOMIC DNA]</scope>
    <source>
        <strain evidence="10 11">CBS 119918</strain>
    </source>
</reference>
<comment type="subcellular location">
    <subcellularLocation>
        <location evidence="1">Nucleus</location>
    </subcellularLocation>
</comment>
<dbReference type="VEuPathDB" id="FungiDB:A1O9_03584"/>
<dbReference type="Pfam" id="PF04082">
    <property type="entry name" value="Fungal_trans"/>
    <property type="match status" value="1"/>
</dbReference>
<gene>
    <name evidence="10" type="ORF">A1O9_03584</name>
</gene>
<dbReference type="InterPro" id="IPR051059">
    <property type="entry name" value="VerF-like"/>
</dbReference>
<dbReference type="GO" id="GO:0006351">
    <property type="term" value="P:DNA-templated transcription"/>
    <property type="evidence" value="ECO:0007669"/>
    <property type="project" value="InterPro"/>
</dbReference>
<dbReference type="STRING" id="1182545.A0A072PQI3"/>
<evidence type="ECO:0000313" key="11">
    <source>
        <dbReference type="Proteomes" id="UP000027920"/>
    </source>
</evidence>
<dbReference type="InterPro" id="IPR036236">
    <property type="entry name" value="Znf_C2H2_sf"/>
</dbReference>
<dbReference type="PANTHER" id="PTHR40626">
    <property type="entry name" value="MIP31509P"/>
    <property type="match status" value="1"/>
</dbReference>
<dbReference type="RefSeq" id="XP_013264602.1">
    <property type="nucleotide sequence ID" value="XM_013409148.1"/>
</dbReference>
<evidence type="ECO:0000256" key="8">
    <source>
        <dbReference type="SAM" id="MobiDB-lite"/>
    </source>
</evidence>
<dbReference type="InterPro" id="IPR013087">
    <property type="entry name" value="Znf_C2H2_type"/>
</dbReference>
<dbReference type="GO" id="GO:0000978">
    <property type="term" value="F:RNA polymerase II cis-regulatory region sequence-specific DNA binding"/>
    <property type="evidence" value="ECO:0007669"/>
    <property type="project" value="InterPro"/>
</dbReference>
<feature type="domain" description="C2H2-type" evidence="9">
    <location>
        <begin position="32"/>
        <end position="61"/>
    </location>
</feature>
<evidence type="ECO:0000256" key="2">
    <source>
        <dbReference type="ARBA" id="ARBA00022723"/>
    </source>
</evidence>
<dbReference type="PANTHER" id="PTHR40626:SF3">
    <property type="entry name" value="TRANSCRIPTION FACTOR WITH C2H2 AND ZN(2)-CYS(6) DNA BINDING DOMAIN (EUROFUNG)-RELATED"/>
    <property type="match status" value="1"/>
</dbReference>
<evidence type="ECO:0000256" key="5">
    <source>
        <dbReference type="ARBA" id="ARBA00022833"/>
    </source>
</evidence>
<dbReference type="EMBL" id="AMGV01000002">
    <property type="protein sequence ID" value="KEF62012.1"/>
    <property type="molecule type" value="Genomic_DNA"/>
</dbReference>
<proteinExistence type="predicted"/>
<dbReference type="Pfam" id="PF00096">
    <property type="entry name" value="zf-C2H2"/>
    <property type="match status" value="2"/>
</dbReference>
<dbReference type="GO" id="GO:0000785">
    <property type="term" value="C:chromatin"/>
    <property type="evidence" value="ECO:0007669"/>
    <property type="project" value="TreeGrafter"/>
</dbReference>
<dbReference type="CDD" id="cd12148">
    <property type="entry name" value="fungal_TF_MHR"/>
    <property type="match status" value="1"/>
</dbReference>
<dbReference type="AlphaFoldDB" id="A0A072PQI3"/>